<dbReference type="EMBL" id="PFWT01000013">
    <property type="protein sequence ID" value="PJA46232.1"/>
    <property type="molecule type" value="Genomic_DNA"/>
</dbReference>
<gene>
    <name evidence="2" type="ORF">CO173_03365</name>
</gene>
<dbReference type="InterPro" id="IPR043993">
    <property type="entry name" value="T4SS_pilin"/>
</dbReference>
<name>A0A2M7XEF5_9BACT</name>
<feature type="transmembrane region" description="Helical" evidence="1">
    <location>
        <begin position="77"/>
        <end position="99"/>
    </location>
</feature>
<reference evidence="3" key="1">
    <citation type="submission" date="2017-09" db="EMBL/GenBank/DDBJ databases">
        <title>Depth-based differentiation of microbial function through sediment-hosted aquifers and enrichment of novel symbionts in the deep terrestrial subsurface.</title>
        <authorList>
            <person name="Probst A.J."/>
            <person name="Ladd B."/>
            <person name="Jarett J.K."/>
            <person name="Geller-Mcgrath D.E."/>
            <person name="Sieber C.M.K."/>
            <person name="Emerson J.B."/>
            <person name="Anantharaman K."/>
            <person name="Thomas B.C."/>
            <person name="Malmstrom R."/>
            <person name="Stieglmeier M."/>
            <person name="Klingl A."/>
            <person name="Woyke T."/>
            <person name="Ryan C.M."/>
            <person name="Banfield J.F."/>
        </authorList>
    </citation>
    <scope>NUCLEOTIDE SEQUENCE [LARGE SCALE GENOMIC DNA]</scope>
</reference>
<evidence type="ECO:0000313" key="3">
    <source>
        <dbReference type="Proteomes" id="UP000231263"/>
    </source>
</evidence>
<dbReference type="Pfam" id="PF18895">
    <property type="entry name" value="T4SS_pilin"/>
    <property type="match status" value="1"/>
</dbReference>
<comment type="caution">
    <text evidence="2">The sequence shown here is derived from an EMBL/GenBank/DDBJ whole genome shotgun (WGS) entry which is preliminary data.</text>
</comment>
<evidence type="ECO:0000256" key="1">
    <source>
        <dbReference type="SAM" id="Phobius"/>
    </source>
</evidence>
<evidence type="ECO:0000313" key="2">
    <source>
        <dbReference type="EMBL" id="PJA46232.1"/>
    </source>
</evidence>
<keyword evidence="1" id="KW-0812">Transmembrane</keyword>
<proteinExistence type="predicted"/>
<organism evidence="2 3">
    <name type="scientific">Candidatus Uhrbacteria bacterium CG_4_9_14_3_um_filter_41_35</name>
    <dbReference type="NCBI Taxonomy" id="1975034"/>
    <lineage>
        <taxon>Bacteria</taxon>
        <taxon>Candidatus Uhriibacteriota</taxon>
    </lineage>
</organism>
<accession>A0A2M7XEF5</accession>
<protein>
    <submittedName>
        <fullName evidence="2">Uncharacterized protein</fullName>
    </submittedName>
</protein>
<keyword evidence="1" id="KW-0472">Membrane</keyword>
<keyword evidence="1" id="KW-1133">Transmembrane helix</keyword>
<feature type="transmembrane region" description="Helical" evidence="1">
    <location>
        <begin position="30"/>
        <end position="56"/>
    </location>
</feature>
<sequence length="118" mass="12472">MFTYAHAQVNYTSELDNAGTSLYGATQKDILFTTIGTMINGVLSLAGVILLVMIIYGGFLWMTAGGKADQLEKSKSVLINSIIGLVIILSSFAISQFVIKSIQSPSLTSTSGTSKTGK</sequence>
<dbReference type="AlphaFoldDB" id="A0A2M7XEF5"/>
<dbReference type="Proteomes" id="UP000231263">
    <property type="component" value="Unassembled WGS sequence"/>
</dbReference>